<sequence length="276" mass="31484">MLKNKSTIIFFVLFIIGISSYMASAVKVQALRDRLDPTQIVSALNVSPEVLKIASGEFASLLADYLLLKASVYLGGRDEMPEANQKTVSTLFSQSANLDPYFFQTCYFVQGYLPWWKGDYVKKGIEILELFNAHRDWDWQPGFFIGFDYFYFLRDNLTASRYLMEIAKRHEAAKSLGLLGARLAQRGGETITSIAFLKTMYERTENEAQKEEIARRIEALNGVLILEKGIEQYVWSFGHPPETLEQLTATGILKTLPKNPTRPNEAYLYKNGKIEF</sequence>
<dbReference type="EMBL" id="OJIN01000117">
    <property type="protein sequence ID" value="SPD74031.1"/>
    <property type="molecule type" value="Genomic_DNA"/>
</dbReference>
<name>A0A445MXF2_9BACT</name>
<gene>
    <name evidence="1" type="ORF">PITCH_A2030175</name>
</gene>
<accession>A0A445MXF2</accession>
<proteinExistence type="predicted"/>
<protein>
    <submittedName>
        <fullName evidence="1">Uncharacterized protein</fullName>
    </submittedName>
</protein>
<evidence type="ECO:0000313" key="1">
    <source>
        <dbReference type="EMBL" id="SPD74031.1"/>
    </source>
</evidence>
<dbReference type="AlphaFoldDB" id="A0A445MXF2"/>
<organism evidence="1">
    <name type="scientific">uncultured Desulfobacterium sp</name>
    <dbReference type="NCBI Taxonomy" id="201089"/>
    <lineage>
        <taxon>Bacteria</taxon>
        <taxon>Pseudomonadati</taxon>
        <taxon>Thermodesulfobacteriota</taxon>
        <taxon>Desulfobacteria</taxon>
        <taxon>Desulfobacterales</taxon>
        <taxon>Desulfobacteriaceae</taxon>
        <taxon>Desulfobacterium</taxon>
        <taxon>environmental samples</taxon>
    </lineage>
</organism>
<reference evidence="1" key="1">
    <citation type="submission" date="2018-01" db="EMBL/GenBank/DDBJ databases">
        <authorList>
            <person name="Regsiter A."/>
            <person name="William W."/>
        </authorList>
    </citation>
    <scope>NUCLEOTIDE SEQUENCE</scope>
    <source>
        <strain evidence="1">TRIP AH-1</strain>
    </source>
</reference>